<organism evidence="2 3">
    <name type="scientific">Edaphochlamys debaryana</name>
    <dbReference type="NCBI Taxonomy" id="47281"/>
    <lineage>
        <taxon>Eukaryota</taxon>
        <taxon>Viridiplantae</taxon>
        <taxon>Chlorophyta</taxon>
        <taxon>core chlorophytes</taxon>
        <taxon>Chlorophyceae</taxon>
        <taxon>CS clade</taxon>
        <taxon>Chlamydomonadales</taxon>
        <taxon>Chlamydomonadales incertae sedis</taxon>
        <taxon>Edaphochlamys</taxon>
    </lineage>
</organism>
<comment type="caution">
    <text evidence="2">The sequence shown here is derived from an EMBL/GenBank/DDBJ whole genome shotgun (WGS) entry which is preliminary data.</text>
</comment>
<reference evidence="2" key="1">
    <citation type="journal article" date="2020" name="bioRxiv">
        <title>Comparative genomics of Chlamydomonas.</title>
        <authorList>
            <person name="Craig R.J."/>
            <person name="Hasan A.R."/>
            <person name="Ness R.W."/>
            <person name="Keightley P.D."/>
        </authorList>
    </citation>
    <scope>NUCLEOTIDE SEQUENCE</scope>
    <source>
        <strain evidence="2">CCAP 11/70</strain>
    </source>
</reference>
<feature type="region of interest" description="Disordered" evidence="1">
    <location>
        <begin position="56"/>
        <end position="86"/>
    </location>
</feature>
<dbReference type="Proteomes" id="UP000612055">
    <property type="component" value="Unassembled WGS sequence"/>
</dbReference>
<name>A0A835XG34_9CHLO</name>
<dbReference type="AlphaFoldDB" id="A0A835XG34"/>
<evidence type="ECO:0000313" key="3">
    <source>
        <dbReference type="Proteomes" id="UP000612055"/>
    </source>
</evidence>
<proteinExistence type="predicted"/>
<keyword evidence="3" id="KW-1185">Reference proteome</keyword>
<evidence type="ECO:0000256" key="1">
    <source>
        <dbReference type="SAM" id="MobiDB-lite"/>
    </source>
</evidence>
<gene>
    <name evidence="2" type="ORF">HYH03_018670</name>
</gene>
<dbReference type="EMBL" id="JAEHOE010000226">
    <property type="protein sequence ID" value="KAG2482392.1"/>
    <property type="molecule type" value="Genomic_DNA"/>
</dbReference>
<protein>
    <submittedName>
        <fullName evidence="2">Uncharacterized protein</fullName>
    </submittedName>
</protein>
<evidence type="ECO:0000313" key="2">
    <source>
        <dbReference type="EMBL" id="KAG2482392.1"/>
    </source>
</evidence>
<sequence>MLRIVAENVHRVHIAAGVEHQAGVDGTHHLLTALASGRSGRSCLEPRLLLRAKAKAKAKPADKAKAKPAGKPIDLTGGAVLGHKPH</sequence>
<accession>A0A835XG34</accession>